<accession>A0A8J4G553</accession>
<evidence type="ECO:0000256" key="1">
    <source>
        <dbReference type="SAM" id="MobiDB-lite"/>
    </source>
</evidence>
<evidence type="ECO:0000313" key="3">
    <source>
        <dbReference type="Proteomes" id="UP000722791"/>
    </source>
</evidence>
<evidence type="ECO:0008006" key="4">
    <source>
        <dbReference type="Google" id="ProtNLM"/>
    </source>
</evidence>
<feature type="compositionally biased region" description="Low complexity" evidence="1">
    <location>
        <begin position="593"/>
        <end position="604"/>
    </location>
</feature>
<name>A0A8J4G553_9CHLO</name>
<dbReference type="GO" id="GO:0036064">
    <property type="term" value="C:ciliary basal body"/>
    <property type="evidence" value="ECO:0007669"/>
    <property type="project" value="InterPro"/>
</dbReference>
<feature type="region of interest" description="Disordered" evidence="1">
    <location>
        <begin position="2364"/>
        <end position="2385"/>
    </location>
</feature>
<evidence type="ECO:0000313" key="2">
    <source>
        <dbReference type="EMBL" id="GIM00068.1"/>
    </source>
</evidence>
<feature type="non-terminal residue" evidence="2">
    <location>
        <position position="2711"/>
    </location>
</feature>
<sequence length="2711" mass="280875">RSIPPTPSLAPAIEKPGLFIAMQSAAAGRWPQQPAARTLPTPGTNAAARSVVPIGSPRCREATLLPGNAPTPSFTYSSNSRIEPQRWTSPTGANQEASCSAARSDVSRGQAVQSSALRRHYCAAAEDPKLPAAATAATSPSPRDWLLSPVALGQADDQDLFELSLRLKCTTDPRVSLPALIQLHTCCLVDLPVEAIVTRHGIMDHLLALIAAGGSSSEIVALAARCLLRMIVLLKRAMLLATDPMYVSATSSAAAVGATAASAALGEQPPPRAAWSSPPWTSPGREPSSFAGPRARSPEGAGVQDQGQPKSQQRLLPQPMPPATGAACLSQGGGVGTTGQGEEPPVNVTLLVHVMMVQVFHGLRDPQRLFALAPLAEELLALVLVGRDGSLGGAGEQGRAKWVQMLQAISRALVANLSMARAESPPIVQAFARDAMAGPLPPVLNAPAAAVLGLATRLLAALPRELWTAEVVPAALADTLAAVARDEVLTALLPGVRRTLLPLLAALRPDVTILLEVAAAGEAALAAGEAAMWQLPALHRGGELAVVEWLRQLNAALPALHLPGQESLLEGLVQGLAVVCGSGGWDTQSPLDGASASPRRGSASVNAEAEAQGSGHAGICNSSSPSPQSKSQAAEQWVQQSEAVFLSLLSHASPSVAMACYSLLEGLLAEGRAQPGQPLLRLLARRAVVERLVVLGLSDERTRRQVARILMGVLPDVDMQSCIRPWSFWIRLYAADPQIGALASSLEASERRSRDNSQALGARRGAQEFRGTGVGTVAPSLAWSWLRGLLLELYNNDAERRCSAARHLAEDLQEANGAVFEVPHEPHITDPFRVCLDNGVRDDLVVPAANPRLARSFRPADVSNLLAILANEELALELRRSAAEQMLALAAEERLREVLEQEASLYVITCVAALRDPATGSSLSASQTGALGFQGIVPPTPDLLSTLDVQLPLAAVNLLFVLAAHSPKVRAWLVSERSPGTVARQAGKPHGTRTGALNGAIAMVAEEGRNEGDSLGGKSGGGLEMIVSGILPMVFHSMVTVRRAVARLLAALCFGSEADRWSGWSALATGGLTPATAPRHWAAAASTGGDRTSSAGDVLLLPYPFQRCYSFPCRVTWLRLPPACQPAAEKEALEGRPRLQDLLSEQRHLVVLLIQERQALHAAGGDLSRLLALMNERPDCLGGLPPAAQHTLAFSMRALAPGGLVSRSLAAVRAATSHEECTAALREVQLAVYSRQGAAALAAADWQVHFEGLLSTAPISPEDHALWVELLEPLRRALASGAMSHTQLMHLAEFLAGSALEVLSAPDAAVEPPVLPVALAGSAVLASQPDQHSQLQCTLTVLATLVDLVRCARIRLPAHQGLRVLAALSLSKLLRTLGVAYLDNAAASYGCRAQAVQLLQEMTALLTVATRIGTTTTSVKAAAGDSSEAAAAVPEVLFIDAGLVEALLLCLKALLGNQGGFAAAAAAGPRLASSVAATMGGAVVDRALHERQAGGFAGKGAVRMSLHCLLHLTALLPPQEWASLWEQLSGSFWVSRLLRDRDSVLRALAAEVLARLLQPGATGTQAMVAQGWPEAVKMMSKLATDSASCCCYALRAASLRVLACCMAQDAVAPAIGAQAEHVEEGATSSEPASGLPRRQLFASFSALPPAAFLMQNEALWAALPRMLREPGAPAPFLSAALTLLLQCVLLDGERTATLLQHPGLLERLLQLLDVRLLLDGGGDGGASPPVPLKAAAGTGGGSERAALLLVVLGQVEVLAGPAHHVGGNVCGSSGGVDVWLVEGDAAAAQGTQAAAAAATAQAAALFWAGFETDVQLEGCAGLETGVMPHEEWAACAAGVPTPQGMPNIPANCDPARRRQHLHALQCAALVAQLLAHTMQDPPLLHLQNLGRSPAEVAAVLLASFARVAGGVAAWDEARRALPPPRLLDGAARLEAVQHTAAAANAALQLLDADGLVEAVVPLDAELKRSSAPLLTRCAEVLRADCSPRPLRLVVVCLMATLLSRREAAFRLLRFEIDSSDANEHLVGSTGREVGAELCAALLELLPDEALLPGRGVGAMAVGFTAGQSSEDLFGGSRARSSAPTLHGSSVAAVTGSAPAQAATAAPALRGSLQFRSSSAVASQDLRSDSLCVIVALRNLLSYSCSAKTLALRVGYHRSLLHGCARTAAALTATGPVPGGGGPGERASAVAAIGPGRVGARRGALAAGRGQGLQRKVGSGPATKAPGLCPDAETASASAFASAFASVPSTAEPTLEPRSPLPAVSPVARSSGTAMARQDADRAATRQVAEQKLVASLSLLRHLAYGSAVARQALVQDGMVATLRSLWPLAAAASTSGPLFHELLSCVTNMIPECTQARARVAQEAGSGSSGAGGRSGGGGGGPEATGVGASGTLLGNLLTLMFTGPRLESATFSLAIGVLLQMSAAEDGTQLLLKSPLLGLCQKVLQDLSGVGGGCGTAGVPRVGRDAARQVALLELLANLASWSDGQRALLRSSSGPGLLDLVLRLICPGPEGLATLTAQDSPAMKVANPAANARHQQQLLQLRNAALAVVRNLCFAPEAKAHLLAHPGVLPSLVAAVEAVADNPQGAAYAASGMHALAYHGEKVKAALRRVPSAEQRLVAAYASCRFAEDHRAKVQQNPRPGTENFQLPETARAGLGSMLLGVGNKPHNWIHLASSELCGLLMILQATSTENSHPNVFPPDGSTQRDQYA</sequence>
<dbReference type="PANTHER" id="PTHR31691">
    <property type="entry name" value="ROTATIN"/>
    <property type="match status" value="1"/>
</dbReference>
<dbReference type="Gene3D" id="1.25.10.10">
    <property type="entry name" value="Leucine-rich Repeat Variant"/>
    <property type="match status" value="1"/>
</dbReference>
<dbReference type="Proteomes" id="UP000722791">
    <property type="component" value="Unassembled WGS sequence"/>
</dbReference>
<dbReference type="SUPFAM" id="SSF48371">
    <property type="entry name" value="ARM repeat"/>
    <property type="match status" value="3"/>
</dbReference>
<feature type="region of interest" description="Disordered" evidence="1">
    <location>
        <begin position="614"/>
        <end position="633"/>
    </location>
</feature>
<protein>
    <recommendedName>
        <fullName evidence="4">Rotatin N-terminal domain-containing protein</fullName>
    </recommendedName>
</protein>
<feature type="compositionally biased region" description="Low complexity" evidence="1">
    <location>
        <begin position="273"/>
        <end position="283"/>
    </location>
</feature>
<feature type="compositionally biased region" description="Low complexity" evidence="1">
    <location>
        <begin position="622"/>
        <end position="632"/>
    </location>
</feature>
<dbReference type="GO" id="GO:0044782">
    <property type="term" value="P:cilium organization"/>
    <property type="evidence" value="ECO:0007669"/>
    <property type="project" value="InterPro"/>
</dbReference>
<reference evidence="2" key="1">
    <citation type="journal article" date="2021" name="Proc. Natl. Acad. Sci. U.S.A.">
        <title>Three genomes in the algal genus Volvox reveal the fate of a haploid sex-determining region after a transition to homothallism.</title>
        <authorList>
            <person name="Yamamoto K."/>
            <person name="Hamaji T."/>
            <person name="Kawai-Toyooka H."/>
            <person name="Matsuzaki R."/>
            <person name="Takahashi F."/>
            <person name="Nishimura Y."/>
            <person name="Kawachi M."/>
            <person name="Noguchi H."/>
            <person name="Minakuchi Y."/>
            <person name="Umen J.G."/>
            <person name="Toyoda A."/>
            <person name="Nozaki H."/>
        </authorList>
    </citation>
    <scope>NUCLEOTIDE SEQUENCE</scope>
    <source>
        <strain evidence="2">NIES-3785</strain>
    </source>
</reference>
<dbReference type="InterPro" id="IPR011989">
    <property type="entry name" value="ARM-like"/>
</dbReference>
<feature type="region of interest" description="Disordered" evidence="1">
    <location>
        <begin position="589"/>
        <end position="608"/>
    </location>
</feature>
<feature type="compositionally biased region" description="Polar residues" evidence="1">
    <location>
        <begin position="70"/>
        <end position="96"/>
    </location>
</feature>
<feature type="region of interest" description="Disordered" evidence="1">
    <location>
        <begin position="265"/>
        <end position="341"/>
    </location>
</feature>
<dbReference type="InterPro" id="IPR016024">
    <property type="entry name" value="ARM-type_fold"/>
</dbReference>
<feature type="compositionally biased region" description="Polar residues" evidence="1">
    <location>
        <begin position="305"/>
        <end position="315"/>
    </location>
</feature>
<organism evidence="2 3">
    <name type="scientific">Volvox reticuliferus</name>
    <dbReference type="NCBI Taxonomy" id="1737510"/>
    <lineage>
        <taxon>Eukaryota</taxon>
        <taxon>Viridiplantae</taxon>
        <taxon>Chlorophyta</taxon>
        <taxon>core chlorophytes</taxon>
        <taxon>Chlorophyceae</taxon>
        <taxon>CS clade</taxon>
        <taxon>Chlamydomonadales</taxon>
        <taxon>Volvocaceae</taxon>
        <taxon>Volvox</taxon>
    </lineage>
</organism>
<proteinExistence type="predicted"/>
<feature type="region of interest" description="Disordered" evidence="1">
    <location>
        <begin position="2692"/>
        <end position="2711"/>
    </location>
</feature>
<dbReference type="EMBL" id="BNCQ01000007">
    <property type="protein sequence ID" value="GIM00068.1"/>
    <property type="molecule type" value="Genomic_DNA"/>
</dbReference>
<feature type="region of interest" description="Disordered" evidence="1">
    <location>
        <begin position="63"/>
        <end position="96"/>
    </location>
</feature>
<dbReference type="InterPro" id="IPR030791">
    <property type="entry name" value="Rotatin"/>
</dbReference>
<feature type="compositionally biased region" description="Gly residues" evidence="1">
    <location>
        <begin position="2367"/>
        <end position="2383"/>
    </location>
</feature>
<dbReference type="PANTHER" id="PTHR31691:SF1">
    <property type="entry name" value="ROTATIN"/>
    <property type="match status" value="1"/>
</dbReference>
<gene>
    <name evidence="2" type="ORF">Vretimale_5143</name>
</gene>
<comment type="caution">
    <text evidence="2">The sequence shown here is derived from an EMBL/GenBank/DDBJ whole genome shotgun (WGS) entry which is preliminary data.</text>
</comment>